<comment type="caution">
    <text evidence="2">The sequence shown here is derived from an EMBL/GenBank/DDBJ whole genome shotgun (WGS) entry which is preliminary data.</text>
</comment>
<dbReference type="Proteomes" id="UP001443914">
    <property type="component" value="Unassembled WGS sequence"/>
</dbReference>
<reference evidence="2 4" key="1">
    <citation type="submission" date="2024-03" db="EMBL/GenBank/DDBJ databases">
        <title>WGS assembly of Saponaria officinalis var. Norfolk2.</title>
        <authorList>
            <person name="Jenkins J."/>
            <person name="Shu S."/>
            <person name="Grimwood J."/>
            <person name="Barry K."/>
            <person name="Goodstein D."/>
            <person name="Schmutz J."/>
            <person name="Leebens-Mack J."/>
            <person name="Osbourn A."/>
        </authorList>
    </citation>
    <scope>NUCLEOTIDE SEQUENCE [LARGE SCALE GENOMIC DNA]</scope>
    <source>
        <strain evidence="4">cv. Norfolk2</strain>
        <strain evidence="2">JIC</strain>
        <tissue evidence="2">Leaf</tissue>
    </source>
</reference>
<feature type="compositionally biased region" description="Polar residues" evidence="1">
    <location>
        <begin position="34"/>
        <end position="47"/>
    </location>
</feature>
<accession>A0AAW1LDK4</accession>
<dbReference type="EMBL" id="JBDFQZ010000004">
    <property type="protein sequence ID" value="KAK9733803.1"/>
    <property type="molecule type" value="Genomic_DNA"/>
</dbReference>
<name>A0AAW1LDK4_SAPOF</name>
<feature type="compositionally biased region" description="Low complexity" evidence="1">
    <location>
        <begin position="103"/>
        <end position="127"/>
    </location>
</feature>
<evidence type="ECO:0000256" key="1">
    <source>
        <dbReference type="SAM" id="MobiDB-lite"/>
    </source>
</evidence>
<evidence type="ECO:0000313" key="2">
    <source>
        <dbReference type="EMBL" id="KAK9733803.1"/>
    </source>
</evidence>
<dbReference type="EMBL" id="JBDFQZ010000004">
    <property type="protein sequence ID" value="KAK9733804.1"/>
    <property type="molecule type" value="Genomic_DNA"/>
</dbReference>
<proteinExistence type="predicted"/>
<sequence length="150" mass="16655">MGSTSAHTALPFAHFPFIFQLPLHPNPTHHTIHSHLSQPTTTATNHLHPTPPSNCRPPYPPPYHRHPSPHSRSRHTTTAINPPLPPLSTLITHHHREPPSAPPSSRAHTSTTCHHSNTSHHSPTPLSIRIHSNPNPGIWGFSKLLNRSRN</sequence>
<feature type="compositionally biased region" description="Basic residues" evidence="1">
    <location>
        <begin position="63"/>
        <end position="75"/>
    </location>
</feature>
<organism evidence="2 4">
    <name type="scientific">Saponaria officinalis</name>
    <name type="common">Common soapwort</name>
    <name type="synonym">Lychnis saponaria</name>
    <dbReference type="NCBI Taxonomy" id="3572"/>
    <lineage>
        <taxon>Eukaryota</taxon>
        <taxon>Viridiplantae</taxon>
        <taxon>Streptophyta</taxon>
        <taxon>Embryophyta</taxon>
        <taxon>Tracheophyta</taxon>
        <taxon>Spermatophyta</taxon>
        <taxon>Magnoliopsida</taxon>
        <taxon>eudicotyledons</taxon>
        <taxon>Gunneridae</taxon>
        <taxon>Pentapetalae</taxon>
        <taxon>Caryophyllales</taxon>
        <taxon>Caryophyllaceae</taxon>
        <taxon>Caryophylleae</taxon>
        <taxon>Saponaria</taxon>
    </lineage>
</organism>
<dbReference type="AlphaFoldDB" id="A0AAW1LDK4"/>
<evidence type="ECO:0000313" key="4">
    <source>
        <dbReference type="Proteomes" id="UP001443914"/>
    </source>
</evidence>
<keyword evidence="4" id="KW-1185">Reference proteome</keyword>
<protein>
    <submittedName>
        <fullName evidence="2">Uncharacterized protein</fullName>
    </submittedName>
</protein>
<evidence type="ECO:0000313" key="3">
    <source>
        <dbReference type="EMBL" id="KAK9733804.1"/>
    </source>
</evidence>
<gene>
    <name evidence="2" type="ORF">RND81_04G093300</name>
    <name evidence="3" type="ORF">RND81_04G093400</name>
</gene>
<feature type="region of interest" description="Disordered" evidence="1">
    <location>
        <begin position="29"/>
        <end position="138"/>
    </location>
</feature>
<feature type="compositionally biased region" description="Pro residues" evidence="1">
    <location>
        <begin position="49"/>
        <end position="62"/>
    </location>
</feature>